<reference evidence="2 3" key="1">
    <citation type="submission" date="2016-11" db="EMBL/GenBank/DDBJ databases">
        <authorList>
            <person name="Jaros S."/>
            <person name="Januszkiewicz K."/>
            <person name="Wedrychowicz H."/>
        </authorList>
    </citation>
    <scope>NUCLEOTIDE SEQUENCE [LARGE SCALE GENOMIC DNA]</scope>
    <source>
        <strain evidence="2 3">DSM 29589</strain>
    </source>
</reference>
<organism evidence="2 3">
    <name type="scientific">Roseovarius pacificus</name>
    <dbReference type="NCBI Taxonomy" id="337701"/>
    <lineage>
        <taxon>Bacteria</taxon>
        <taxon>Pseudomonadati</taxon>
        <taxon>Pseudomonadota</taxon>
        <taxon>Alphaproteobacteria</taxon>
        <taxon>Rhodobacterales</taxon>
        <taxon>Roseobacteraceae</taxon>
        <taxon>Roseovarius</taxon>
    </lineage>
</organism>
<dbReference type="SUPFAM" id="SSF52980">
    <property type="entry name" value="Restriction endonuclease-like"/>
    <property type="match status" value="1"/>
</dbReference>
<keyword evidence="2" id="KW-0378">Hydrolase</keyword>
<keyword evidence="2" id="KW-0540">Nuclease</keyword>
<evidence type="ECO:0000313" key="3">
    <source>
        <dbReference type="Proteomes" id="UP000183974"/>
    </source>
</evidence>
<dbReference type="OrthoDB" id="9812968at2"/>
<dbReference type="AlphaFoldDB" id="A0A1M7G7T7"/>
<comment type="similarity">
    <text evidence="1">Belongs to the UPF0102 family.</text>
</comment>
<gene>
    <name evidence="2" type="ORF">SAMN05444398_11041</name>
</gene>
<dbReference type="PANTHER" id="PTHR34039:SF1">
    <property type="entry name" value="UPF0102 PROTEIN YRAN"/>
    <property type="match status" value="1"/>
</dbReference>
<evidence type="ECO:0000313" key="2">
    <source>
        <dbReference type="EMBL" id="SHM12195.1"/>
    </source>
</evidence>
<name>A0A1M7G7T7_9RHOB</name>
<dbReference type="PANTHER" id="PTHR34039">
    <property type="entry name" value="UPF0102 PROTEIN YRAN"/>
    <property type="match status" value="1"/>
</dbReference>
<accession>A0A1M7G7T7</accession>
<keyword evidence="3" id="KW-1185">Reference proteome</keyword>
<dbReference type="GO" id="GO:0004519">
    <property type="term" value="F:endonuclease activity"/>
    <property type="evidence" value="ECO:0007669"/>
    <property type="project" value="UniProtKB-KW"/>
</dbReference>
<proteinExistence type="inferred from homology"/>
<dbReference type="STRING" id="337701.SAMN05444398_11041"/>
<dbReference type="InterPro" id="IPR011856">
    <property type="entry name" value="tRNA_endonuc-like_dom_sf"/>
</dbReference>
<dbReference type="EMBL" id="FRBR01000010">
    <property type="protein sequence ID" value="SHM12195.1"/>
    <property type="molecule type" value="Genomic_DNA"/>
</dbReference>
<dbReference type="RefSeq" id="WP_084729191.1">
    <property type="nucleotide sequence ID" value="NZ_BMLR01000011.1"/>
</dbReference>
<evidence type="ECO:0000256" key="1">
    <source>
        <dbReference type="ARBA" id="ARBA00006738"/>
    </source>
</evidence>
<dbReference type="InterPro" id="IPR011335">
    <property type="entry name" value="Restrct_endonuc-II-like"/>
</dbReference>
<dbReference type="Proteomes" id="UP000183974">
    <property type="component" value="Unassembled WGS sequence"/>
</dbReference>
<sequence length="138" mass="15310">MMQMIDLPEHAQGVCKTARRERGKRAYLSGMAAEKIVAGAYDARGADLLEMRWRGQSGEIDMILQDAAEIVFCEVKKARDFDTAMARLRPTQIQRIHGAAAEYLANVPAGQLAEVRFDLAVVDETGRAEIIENAFGHF</sequence>
<dbReference type="InterPro" id="IPR003509">
    <property type="entry name" value="UPF0102_YraN-like"/>
</dbReference>
<dbReference type="Pfam" id="PF02021">
    <property type="entry name" value="UPF0102"/>
    <property type="match status" value="1"/>
</dbReference>
<dbReference type="GO" id="GO:0003676">
    <property type="term" value="F:nucleic acid binding"/>
    <property type="evidence" value="ECO:0007669"/>
    <property type="project" value="InterPro"/>
</dbReference>
<keyword evidence="2" id="KW-0255">Endonuclease</keyword>
<protein>
    <submittedName>
        <fullName evidence="2">Putative endonuclease</fullName>
    </submittedName>
</protein>
<dbReference type="Gene3D" id="3.40.1350.10">
    <property type="match status" value="1"/>
</dbReference>